<dbReference type="PROSITE" id="PS51625">
    <property type="entry name" value="SAM_MT_TRMB"/>
    <property type="match status" value="1"/>
</dbReference>
<comment type="catalytic activity">
    <reaction evidence="1">
        <text>guanosine(46) in tRNA + S-adenosyl-L-methionine = N(7)-methylguanosine(46) in tRNA + S-adenosyl-L-homocysteine</text>
        <dbReference type="Rhea" id="RHEA:42708"/>
        <dbReference type="Rhea" id="RHEA-COMP:10188"/>
        <dbReference type="Rhea" id="RHEA-COMP:10189"/>
        <dbReference type="ChEBI" id="CHEBI:57856"/>
        <dbReference type="ChEBI" id="CHEBI:59789"/>
        <dbReference type="ChEBI" id="CHEBI:74269"/>
        <dbReference type="ChEBI" id="CHEBI:74480"/>
        <dbReference type="EC" id="2.1.1.33"/>
    </reaction>
</comment>
<dbReference type="GO" id="GO:0008176">
    <property type="term" value="F:tRNA (guanine(46)-N7)-methyltransferase activity"/>
    <property type="evidence" value="ECO:0007669"/>
    <property type="project" value="UniProtKB-EC"/>
</dbReference>
<comment type="caution">
    <text evidence="7">The sequence shown here is derived from an EMBL/GenBank/DDBJ whole genome shotgun (WGS) entry which is preliminary data.</text>
</comment>
<sequence>MIHHFFSADEVSEIWLTFPDPQMKKTTKRLTATNFINSYRQFLKPGGLIHLKTDSNFMFTYTCEMVKANNFAVNFSSDDLYASNFVDPILSIKTYYEQQWLARGLTIKYIQFVIDQNNDLIEPDIEIEHDAYRSFGRSKRHNMDSELNSSGNE</sequence>
<evidence type="ECO:0000256" key="1">
    <source>
        <dbReference type="ARBA" id="ARBA00000142"/>
    </source>
</evidence>
<name>A0A645ENX0_9ZZZZ</name>
<proteinExistence type="predicted"/>
<evidence type="ECO:0000256" key="4">
    <source>
        <dbReference type="ARBA" id="ARBA00022679"/>
    </source>
</evidence>
<dbReference type="PANTHER" id="PTHR23417">
    <property type="entry name" value="3-DEOXY-D-MANNO-OCTULOSONIC-ACID TRANSFERASE/TRNA GUANINE-N 7 - -METHYLTRANSFERASE"/>
    <property type="match status" value="1"/>
</dbReference>
<dbReference type="Gene3D" id="3.40.50.150">
    <property type="entry name" value="Vaccinia Virus protein VP39"/>
    <property type="match status" value="1"/>
</dbReference>
<dbReference type="AlphaFoldDB" id="A0A645ENX0"/>
<keyword evidence="5" id="KW-0949">S-adenosyl-L-methionine</keyword>
<dbReference type="InterPro" id="IPR003358">
    <property type="entry name" value="tRNA_(Gua-N-7)_MeTrfase_Trmb"/>
</dbReference>
<keyword evidence="4 7" id="KW-0808">Transferase</keyword>
<dbReference type="NCBIfam" id="NF001080">
    <property type="entry name" value="PRK00121.2-2"/>
    <property type="match status" value="1"/>
</dbReference>
<dbReference type="EC" id="2.1.1.33" evidence="2"/>
<dbReference type="InterPro" id="IPR029063">
    <property type="entry name" value="SAM-dependent_MTases_sf"/>
</dbReference>
<protein>
    <recommendedName>
        <fullName evidence="2">tRNA (guanine(46)-N(7))-methyltransferase</fullName>
        <ecNumber evidence="2">2.1.1.33</ecNumber>
    </recommendedName>
</protein>
<dbReference type="PANTHER" id="PTHR23417:SF14">
    <property type="entry name" value="PENTACOTRIPEPTIDE-REPEAT REGION OF PRORP DOMAIN-CONTAINING PROTEIN"/>
    <property type="match status" value="1"/>
</dbReference>
<evidence type="ECO:0000313" key="7">
    <source>
        <dbReference type="EMBL" id="MPN02839.1"/>
    </source>
</evidence>
<dbReference type="Pfam" id="PF02390">
    <property type="entry name" value="Methyltransf_4"/>
    <property type="match status" value="1"/>
</dbReference>
<accession>A0A645ENX0</accession>
<evidence type="ECO:0000256" key="5">
    <source>
        <dbReference type="ARBA" id="ARBA00022691"/>
    </source>
</evidence>
<keyword evidence="3 7" id="KW-0489">Methyltransferase</keyword>
<reference evidence="7" key="1">
    <citation type="submission" date="2019-08" db="EMBL/GenBank/DDBJ databases">
        <authorList>
            <person name="Kucharzyk K."/>
            <person name="Murdoch R.W."/>
            <person name="Higgins S."/>
            <person name="Loffler F."/>
        </authorList>
    </citation>
    <scope>NUCLEOTIDE SEQUENCE</scope>
</reference>
<evidence type="ECO:0000256" key="2">
    <source>
        <dbReference type="ARBA" id="ARBA00011977"/>
    </source>
</evidence>
<dbReference type="GO" id="GO:0043527">
    <property type="term" value="C:tRNA methyltransferase complex"/>
    <property type="evidence" value="ECO:0007669"/>
    <property type="project" value="TreeGrafter"/>
</dbReference>
<gene>
    <name evidence="7" type="primary">trmB_28</name>
    <name evidence="7" type="ORF">SDC9_150058</name>
</gene>
<organism evidence="7">
    <name type="scientific">bioreactor metagenome</name>
    <dbReference type="NCBI Taxonomy" id="1076179"/>
    <lineage>
        <taxon>unclassified sequences</taxon>
        <taxon>metagenomes</taxon>
        <taxon>ecological metagenomes</taxon>
    </lineage>
</organism>
<evidence type="ECO:0000256" key="6">
    <source>
        <dbReference type="ARBA" id="ARBA00022694"/>
    </source>
</evidence>
<evidence type="ECO:0000256" key="3">
    <source>
        <dbReference type="ARBA" id="ARBA00022603"/>
    </source>
</evidence>
<dbReference type="SUPFAM" id="SSF53335">
    <property type="entry name" value="S-adenosyl-L-methionine-dependent methyltransferases"/>
    <property type="match status" value="1"/>
</dbReference>
<keyword evidence="6" id="KW-0819">tRNA processing</keyword>
<dbReference type="EMBL" id="VSSQ01048794">
    <property type="protein sequence ID" value="MPN02839.1"/>
    <property type="molecule type" value="Genomic_DNA"/>
</dbReference>